<dbReference type="EMBL" id="JAUUTY010000002">
    <property type="protein sequence ID" value="KAK1678160.1"/>
    <property type="molecule type" value="Genomic_DNA"/>
</dbReference>
<gene>
    <name evidence="2" type="ORF">QYE76_039008</name>
</gene>
<comment type="subcellular location">
    <subcellularLocation>
        <location evidence="1">Nucleus</location>
    </subcellularLocation>
</comment>
<dbReference type="AlphaFoldDB" id="A0AAD8T943"/>
<sequence>MLTDQCRAMEIAIGAVLPLTKHRWCKWHVLRKAKENLGPVYAKNAGFRDELHKICHHMLTIDEFESAWGELIGKYALQDHPFFDPDIRCPPEMGETILLRSILR</sequence>
<comment type="similarity">
    <text evidence="1">Belongs to the FHY3/FAR1 family.</text>
</comment>
<dbReference type="PANTHER" id="PTHR31669">
    <property type="entry name" value="PROTEIN FAR1-RELATED SEQUENCE 10-RELATED"/>
    <property type="match status" value="1"/>
</dbReference>
<dbReference type="InterPro" id="IPR031052">
    <property type="entry name" value="FHY3/FAR1"/>
</dbReference>
<name>A0AAD8T943_LOLMU</name>
<dbReference type="GO" id="GO:0008270">
    <property type="term" value="F:zinc ion binding"/>
    <property type="evidence" value="ECO:0007669"/>
    <property type="project" value="UniProtKB-UniRule"/>
</dbReference>
<protein>
    <recommendedName>
        <fullName evidence="1">Protein FAR1-RELATED SEQUENCE</fullName>
    </recommendedName>
</protein>
<keyword evidence="1" id="KW-0863">Zinc-finger</keyword>
<reference evidence="2" key="1">
    <citation type="submission" date="2023-07" db="EMBL/GenBank/DDBJ databases">
        <title>A chromosome-level genome assembly of Lolium multiflorum.</title>
        <authorList>
            <person name="Chen Y."/>
            <person name="Copetti D."/>
            <person name="Kolliker R."/>
            <person name="Studer B."/>
        </authorList>
    </citation>
    <scope>NUCLEOTIDE SEQUENCE</scope>
    <source>
        <strain evidence="2">02402/16</strain>
        <tissue evidence="2">Leaf</tissue>
    </source>
</reference>
<dbReference type="GO" id="GO:0006355">
    <property type="term" value="P:regulation of DNA-templated transcription"/>
    <property type="evidence" value="ECO:0007669"/>
    <property type="project" value="UniProtKB-UniRule"/>
</dbReference>
<proteinExistence type="inferred from homology"/>
<accession>A0AAD8T943</accession>
<evidence type="ECO:0000313" key="3">
    <source>
        <dbReference type="Proteomes" id="UP001231189"/>
    </source>
</evidence>
<evidence type="ECO:0000256" key="1">
    <source>
        <dbReference type="RuleBase" id="RU367018"/>
    </source>
</evidence>
<keyword evidence="1" id="KW-0539">Nucleus</keyword>
<dbReference type="PANTHER" id="PTHR31669:SF307">
    <property type="entry name" value="PROTEIN FAR1-RELATED SEQUENCE"/>
    <property type="match status" value="1"/>
</dbReference>
<evidence type="ECO:0000313" key="2">
    <source>
        <dbReference type="EMBL" id="KAK1678160.1"/>
    </source>
</evidence>
<comment type="caution">
    <text evidence="2">The sequence shown here is derived from an EMBL/GenBank/DDBJ whole genome shotgun (WGS) entry which is preliminary data.</text>
</comment>
<keyword evidence="1" id="KW-0479">Metal-binding</keyword>
<keyword evidence="1" id="KW-0862">Zinc</keyword>
<organism evidence="2 3">
    <name type="scientific">Lolium multiflorum</name>
    <name type="common">Italian ryegrass</name>
    <name type="synonym">Lolium perenne subsp. multiflorum</name>
    <dbReference type="NCBI Taxonomy" id="4521"/>
    <lineage>
        <taxon>Eukaryota</taxon>
        <taxon>Viridiplantae</taxon>
        <taxon>Streptophyta</taxon>
        <taxon>Embryophyta</taxon>
        <taxon>Tracheophyta</taxon>
        <taxon>Spermatophyta</taxon>
        <taxon>Magnoliopsida</taxon>
        <taxon>Liliopsida</taxon>
        <taxon>Poales</taxon>
        <taxon>Poaceae</taxon>
        <taxon>BOP clade</taxon>
        <taxon>Pooideae</taxon>
        <taxon>Poodae</taxon>
        <taxon>Poeae</taxon>
        <taxon>Poeae Chloroplast Group 2 (Poeae type)</taxon>
        <taxon>Loliodinae</taxon>
        <taxon>Loliinae</taxon>
        <taxon>Lolium</taxon>
    </lineage>
</organism>
<dbReference type="Proteomes" id="UP001231189">
    <property type="component" value="Unassembled WGS sequence"/>
</dbReference>
<keyword evidence="3" id="KW-1185">Reference proteome</keyword>
<comment type="function">
    <text evidence="1">Putative transcription activator involved in regulating light control of development.</text>
</comment>
<dbReference type="GO" id="GO:0005634">
    <property type="term" value="C:nucleus"/>
    <property type="evidence" value="ECO:0007669"/>
    <property type="project" value="UniProtKB-SubCell"/>
</dbReference>